<dbReference type="EMBL" id="MNCJ02000328">
    <property type="protein sequence ID" value="KAF5771908.1"/>
    <property type="molecule type" value="Genomic_DNA"/>
</dbReference>
<organism evidence="1 2">
    <name type="scientific">Helianthus annuus</name>
    <name type="common">Common sunflower</name>
    <dbReference type="NCBI Taxonomy" id="4232"/>
    <lineage>
        <taxon>Eukaryota</taxon>
        <taxon>Viridiplantae</taxon>
        <taxon>Streptophyta</taxon>
        <taxon>Embryophyta</taxon>
        <taxon>Tracheophyta</taxon>
        <taxon>Spermatophyta</taxon>
        <taxon>Magnoliopsida</taxon>
        <taxon>eudicotyledons</taxon>
        <taxon>Gunneridae</taxon>
        <taxon>Pentapetalae</taxon>
        <taxon>asterids</taxon>
        <taxon>campanulids</taxon>
        <taxon>Asterales</taxon>
        <taxon>Asteraceae</taxon>
        <taxon>Asteroideae</taxon>
        <taxon>Heliantheae alliance</taxon>
        <taxon>Heliantheae</taxon>
        <taxon>Helianthus</taxon>
    </lineage>
</organism>
<protein>
    <submittedName>
        <fullName evidence="1">Uncharacterized protein</fullName>
    </submittedName>
</protein>
<name>A0A9K3EF76_HELAN</name>
<evidence type="ECO:0000313" key="1">
    <source>
        <dbReference type="EMBL" id="KAF5771908.1"/>
    </source>
</evidence>
<accession>A0A9K3EF76</accession>
<keyword evidence="2" id="KW-1185">Reference proteome</keyword>
<comment type="caution">
    <text evidence="1">The sequence shown here is derived from an EMBL/GenBank/DDBJ whole genome shotgun (WGS) entry which is preliminary data.</text>
</comment>
<reference evidence="1" key="1">
    <citation type="journal article" date="2017" name="Nature">
        <title>The sunflower genome provides insights into oil metabolism, flowering and Asterid evolution.</title>
        <authorList>
            <person name="Badouin H."/>
            <person name="Gouzy J."/>
            <person name="Grassa C.J."/>
            <person name="Murat F."/>
            <person name="Staton S.E."/>
            <person name="Cottret L."/>
            <person name="Lelandais-Briere C."/>
            <person name="Owens G.L."/>
            <person name="Carrere S."/>
            <person name="Mayjonade B."/>
            <person name="Legrand L."/>
            <person name="Gill N."/>
            <person name="Kane N.C."/>
            <person name="Bowers J.E."/>
            <person name="Hubner S."/>
            <person name="Bellec A."/>
            <person name="Berard A."/>
            <person name="Berges H."/>
            <person name="Blanchet N."/>
            <person name="Boniface M.C."/>
            <person name="Brunel D."/>
            <person name="Catrice O."/>
            <person name="Chaidir N."/>
            <person name="Claudel C."/>
            <person name="Donnadieu C."/>
            <person name="Faraut T."/>
            <person name="Fievet G."/>
            <person name="Helmstetter N."/>
            <person name="King M."/>
            <person name="Knapp S.J."/>
            <person name="Lai Z."/>
            <person name="Le Paslier M.C."/>
            <person name="Lippi Y."/>
            <person name="Lorenzon L."/>
            <person name="Mandel J.R."/>
            <person name="Marage G."/>
            <person name="Marchand G."/>
            <person name="Marquand E."/>
            <person name="Bret-Mestries E."/>
            <person name="Morien E."/>
            <person name="Nambeesan S."/>
            <person name="Nguyen T."/>
            <person name="Pegot-Espagnet P."/>
            <person name="Pouilly N."/>
            <person name="Raftis F."/>
            <person name="Sallet E."/>
            <person name="Schiex T."/>
            <person name="Thomas J."/>
            <person name="Vandecasteele C."/>
            <person name="Vares D."/>
            <person name="Vear F."/>
            <person name="Vautrin S."/>
            <person name="Crespi M."/>
            <person name="Mangin B."/>
            <person name="Burke J.M."/>
            <person name="Salse J."/>
            <person name="Munos S."/>
            <person name="Vincourt P."/>
            <person name="Rieseberg L.H."/>
            <person name="Langlade N.B."/>
        </authorList>
    </citation>
    <scope>NUCLEOTIDE SEQUENCE</scope>
    <source>
        <tissue evidence="1">Leaves</tissue>
    </source>
</reference>
<reference evidence="1" key="2">
    <citation type="submission" date="2020-06" db="EMBL/GenBank/DDBJ databases">
        <title>Helianthus annuus Genome sequencing and assembly Release 2.</title>
        <authorList>
            <person name="Gouzy J."/>
            <person name="Langlade N."/>
            <person name="Munos S."/>
        </authorList>
    </citation>
    <scope>NUCLEOTIDE SEQUENCE</scope>
    <source>
        <tissue evidence="1">Leaves</tissue>
    </source>
</reference>
<gene>
    <name evidence="1" type="ORF">HanXRQr2_Chr13g0570441</name>
</gene>
<dbReference type="Proteomes" id="UP000215914">
    <property type="component" value="Unassembled WGS sequence"/>
</dbReference>
<sequence>MSKSKLKNVTRLINRISSACINLHSYNVITVDWSKSWMRH</sequence>
<dbReference type="AlphaFoldDB" id="A0A9K3EF76"/>
<proteinExistence type="predicted"/>
<evidence type="ECO:0000313" key="2">
    <source>
        <dbReference type="Proteomes" id="UP000215914"/>
    </source>
</evidence>
<dbReference type="Gramene" id="mRNA:HanXRQr2_Chr13g0570441">
    <property type="protein sequence ID" value="mRNA:HanXRQr2_Chr13g0570441"/>
    <property type="gene ID" value="HanXRQr2_Chr13g0570441"/>
</dbReference>